<dbReference type="Proteomes" id="UP000031030">
    <property type="component" value="Unassembled WGS sequence"/>
</dbReference>
<dbReference type="RefSeq" id="WP_039395123.1">
    <property type="nucleotide sequence ID" value="NZ_JTDK01000002.1"/>
</dbReference>
<dbReference type="STRING" id="1348253.LK09_01865"/>
<sequence length="69" mass="7371">MRAQKLVLTVASLLLALGTLLVFVAVDAHSHSASDTIRPFLITMVPIWAAFGLVLWAATGPRSNGPDDR</sequence>
<evidence type="ECO:0000313" key="3">
    <source>
        <dbReference type="Proteomes" id="UP000031030"/>
    </source>
</evidence>
<name>A0A0B2ACR5_9MICO</name>
<keyword evidence="3" id="KW-1185">Reference proteome</keyword>
<keyword evidence="1" id="KW-0472">Membrane</keyword>
<accession>A0A0B2ACR5</accession>
<keyword evidence="1" id="KW-1133">Transmembrane helix</keyword>
<protein>
    <submittedName>
        <fullName evidence="2">Uncharacterized protein</fullName>
    </submittedName>
</protein>
<dbReference type="EMBL" id="JTDK01000002">
    <property type="protein sequence ID" value="KHK99431.1"/>
    <property type="molecule type" value="Genomic_DNA"/>
</dbReference>
<organism evidence="2 3">
    <name type="scientific">Microbacterium mangrovi</name>
    <dbReference type="NCBI Taxonomy" id="1348253"/>
    <lineage>
        <taxon>Bacteria</taxon>
        <taxon>Bacillati</taxon>
        <taxon>Actinomycetota</taxon>
        <taxon>Actinomycetes</taxon>
        <taxon>Micrococcales</taxon>
        <taxon>Microbacteriaceae</taxon>
        <taxon>Microbacterium</taxon>
    </lineage>
</organism>
<feature type="transmembrane region" description="Helical" evidence="1">
    <location>
        <begin position="40"/>
        <end position="59"/>
    </location>
</feature>
<gene>
    <name evidence="2" type="ORF">LK09_01865</name>
</gene>
<dbReference type="AlphaFoldDB" id="A0A0B2ACR5"/>
<proteinExistence type="predicted"/>
<keyword evidence="1" id="KW-0812">Transmembrane</keyword>
<evidence type="ECO:0000313" key="2">
    <source>
        <dbReference type="EMBL" id="KHK99431.1"/>
    </source>
</evidence>
<comment type="caution">
    <text evidence="2">The sequence shown here is derived from an EMBL/GenBank/DDBJ whole genome shotgun (WGS) entry which is preliminary data.</text>
</comment>
<evidence type="ECO:0000256" key="1">
    <source>
        <dbReference type="SAM" id="Phobius"/>
    </source>
</evidence>
<reference evidence="2 3" key="1">
    <citation type="submission" date="2014-11" db="EMBL/GenBank/DDBJ databases">
        <title>Genome sequence of Microbacterium mangrovi MUSC 115(T).</title>
        <authorList>
            <person name="Lee L.-H."/>
        </authorList>
    </citation>
    <scope>NUCLEOTIDE SEQUENCE [LARGE SCALE GENOMIC DNA]</scope>
    <source>
        <strain evidence="2 3">MUSC 115</strain>
    </source>
</reference>